<accession>A0A060LY28</accession>
<dbReference type="eggNOG" id="ENOG5030DQ9">
    <property type="taxonomic scope" value="Bacteria"/>
</dbReference>
<protein>
    <submittedName>
        <fullName evidence="2">Uncharacterized protein</fullName>
    </submittedName>
</protein>
<reference evidence="2 3" key="1">
    <citation type="journal article" date="2014" name="Gene">
        <title>A comparative genomic analysis of the alkalitolerant soil bacterium Bacillus lehensis G1.</title>
        <authorList>
            <person name="Noor Y.M."/>
            <person name="Samsulrizal N.H."/>
            <person name="Jema'on N.A."/>
            <person name="Low K.O."/>
            <person name="Ramli A.N."/>
            <person name="Alias N.I."/>
            <person name="Damis S.I."/>
            <person name="Fuzi S.F."/>
            <person name="Isa M.N."/>
            <person name="Murad A.M."/>
            <person name="Raih M.F."/>
            <person name="Bakar F.D."/>
            <person name="Najimudin N."/>
            <person name="Mahadi N.M."/>
            <person name="Illias R.M."/>
        </authorList>
    </citation>
    <scope>NUCLEOTIDE SEQUENCE [LARGE SCALE GENOMIC DNA]</scope>
    <source>
        <strain evidence="2 3">G1</strain>
    </source>
</reference>
<feature type="chain" id="PRO_5001587476" evidence="1">
    <location>
        <begin position="28"/>
        <end position="229"/>
    </location>
</feature>
<dbReference type="KEGG" id="ble:BleG1_0590"/>
<evidence type="ECO:0000313" key="2">
    <source>
        <dbReference type="EMBL" id="AIC93198.1"/>
    </source>
</evidence>
<dbReference type="HOGENOM" id="CLU_1207856_0_0_9"/>
<dbReference type="OrthoDB" id="2926987at2"/>
<name>A0A060LY28_9BACI</name>
<proteinExistence type="predicted"/>
<sequence length="229" mass="25648">MKTWFYSLTTSILFFFIMAGGSSYAHASTDAAKVHATPPENVYYEELNGLFIELPYAEDLVNVEKENDTLFIRDLTTNDLLEQITLRNTVQAADDHPLLPPPITVPPTEEFMEMFSTREYNGLEVVLNVRFVVTKNAEGIYEEVVDIRDAWWTTGSGPHTLEDSNTDILHGDFPVREFTVTGQTTIVTQIDASARAGFEAAGFSVGVDVSGTYYARMTVRDTMVFDLFS</sequence>
<evidence type="ECO:0000313" key="3">
    <source>
        <dbReference type="Proteomes" id="UP000027142"/>
    </source>
</evidence>
<evidence type="ECO:0000256" key="1">
    <source>
        <dbReference type="SAM" id="SignalP"/>
    </source>
</evidence>
<feature type="signal peptide" evidence="1">
    <location>
        <begin position="1"/>
        <end position="27"/>
    </location>
</feature>
<dbReference type="AlphaFoldDB" id="A0A060LY28"/>
<dbReference type="RefSeq" id="WP_038476937.1">
    <property type="nucleotide sequence ID" value="NZ_CP003923.1"/>
</dbReference>
<keyword evidence="3" id="KW-1185">Reference proteome</keyword>
<keyword evidence="1" id="KW-0732">Signal</keyword>
<dbReference type="EMBL" id="CP003923">
    <property type="protein sequence ID" value="AIC93198.1"/>
    <property type="molecule type" value="Genomic_DNA"/>
</dbReference>
<dbReference type="Proteomes" id="UP000027142">
    <property type="component" value="Chromosome"/>
</dbReference>
<organism evidence="2 3">
    <name type="scientific">Shouchella lehensis G1</name>
    <dbReference type="NCBI Taxonomy" id="1246626"/>
    <lineage>
        <taxon>Bacteria</taxon>
        <taxon>Bacillati</taxon>
        <taxon>Bacillota</taxon>
        <taxon>Bacilli</taxon>
        <taxon>Bacillales</taxon>
        <taxon>Bacillaceae</taxon>
        <taxon>Shouchella</taxon>
    </lineage>
</organism>
<dbReference type="PATRIC" id="fig|1246626.3.peg.584"/>
<gene>
    <name evidence="2" type="ORF">BleG1_0590</name>
</gene>